<feature type="region of interest" description="Disordered" evidence="1">
    <location>
        <begin position="155"/>
        <end position="260"/>
    </location>
</feature>
<dbReference type="Pfam" id="PF10217">
    <property type="entry name" value="DUF2039"/>
    <property type="match status" value="1"/>
</dbReference>
<proteinExistence type="predicted"/>
<dbReference type="Proteomes" id="UP001217089">
    <property type="component" value="Unassembled WGS sequence"/>
</dbReference>
<evidence type="ECO:0000256" key="1">
    <source>
        <dbReference type="SAM" id="MobiDB-lite"/>
    </source>
</evidence>
<feature type="compositionally biased region" description="Basic and acidic residues" evidence="1">
    <location>
        <begin position="198"/>
        <end position="215"/>
    </location>
</feature>
<feature type="compositionally biased region" description="Basic and acidic residues" evidence="1">
    <location>
        <begin position="222"/>
        <end position="243"/>
    </location>
</feature>
<dbReference type="PANTHER" id="PTHR22876:SF5">
    <property type="entry name" value="CHROMOSOME 9 OPEN READING FRAME 85"/>
    <property type="match status" value="1"/>
</dbReference>
<dbReference type="InterPro" id="IPR019351">
    <property type="entry name" value="DUF2039"/>
</dbReference>
<protein>
    <submittedName>
        <fullName evidence="2">Uncharacterized protein</fullName>
    </submittedName>
</protein>
<dbReference type="PANTHER" id="PTHR22876">
    <property type="entry name" value="ZGC:101016"/>
    <property type="match status" value="1"/>
</dbReference>
<name>A0ABQ9EJT6_TEGGR</name>
<dbReference type="EMBL" id="JARBDR010000903">
    <property type="protein sequence ID" value="KAJ8304202.1"/>
    <property type="molecule type" value="Genomic_DNA"/>
</dbReference>
<accession>A0ABQ9EJT6</accession>
<evidence type="ECO:0000313" key="2">
    <source>
        <dbReference type="EMBL" id="KAJ8304202.1"/>
    </source>
</evidence>
<gene>
    <name evidence="2" type="ORF">KUTeg_017785</name>
</gene>
<keyword evidence="3" id="KW-1185">Reference proteome</keyword>
<feature type="region of interest" description="Disordered" evidence="1">
    <location>
        <begin position="1"/>
        <end position="20"/>
    </location>
</feature>
<sequence>MSSQKGNVQRKRPQKHQNTFGFKNTLHDKTQKTKQMNNVELTGLCQRCRDVIHWKIKYKKYKPLTQAKTCTKCSQKNIKQAYYVICSACASTANVCCKCLEKKEVLEKPGISKAEEMSQGSQLKQELEMLPERKRRTFFRLQASGKLTEEKIKELNSGGEPFDFDDFDGEDNSDLEEAEDGSDIVEENNSENDSDCDSLQKKNVALEKENPEIECKNSLSADKNDRTEYNNDEHRHKKEHENADSMMSDLTSGLKDCKLK</sequence>
<reference evidence="2 3" key="1">
    <citation type="submission" date="2022-12" db="EMBL/GenBank/DDBJ databases">
        <title>Chromosome-level genome of Tegillarca granosa.</title>
        <authorList>
            <person name="Kim J."/>
        </authorList>
    </citation>
    <scope>NUCLEOTIDE SEQUENCE [LARGE SCALE GENOMIC DNA]</scope>
    <source>
        <strain evidence="2">Teg-2019</strain>
        <tissue evidence="2">Adductor muscle</tissue>
    </source>
</reference>
<comment type="caution">
    <text evidence="2">The sequence shown here is derived from an EMBL/GenBank/DDBJ whole genome shotgun (WGS) entry which is preliminary data.</text>
</comment>
<evidence type="ECO:0000313" key="3">
    <source>
        <dbReference type="Proteomes" id="UP001217089"/>
    </source>
</evidence>
<feature type="compositionally biased region" description="Acidic residues" evidence="1">
    <location>
        <begin position="162"/>
        <end position="196"/>
    </location>
</feature>
<organism evidence="2 3">
    <name type="scientific">Tegillarca granosa</name>
    <name type="common">Malaysian cockle</name>
    <name type="synonym">Anadara granosa</name>
    <dbReference type="NCBI Taxonomy" id="220873"/>
    <lineage>
        <taxon>Eukaryota</taxon>
        <taxon>Metazoa</taxon>
        <taxon>Spiralia</taxon>
        <taxon>Lophotrochozoa</taxon>
        <taxon>Mollusca</taxon>
        <taxon>Bivalvia</taxon>
        <taxon>Autobranchia</taxon>
        <taxon>Pteriomorphia</taxon>
        <taxon>Arcoida</taxon>
        <taxon>Arcoidea</taxon>
        <taxon>Arcidae</taxon>
        <taxon>Tegillarca</taxon>
    </lineage>
</organism>